<dbReference type="InterPro" id="IPR001956">
    <property type="entry name" value="CBM3"/>
</dbReference>
<accession>A0A645HYV6</accession>
<gene>
    <name evidence="2" type="ORF">SDC9_191326</name>
</gene>
<dbReference type="PROSITE" id="PS51172">
    <property type="entry name" value="CBM3"/>
    <property type="match status" value="1"/>
</dbReference>
<dbReference type="InterPro" id="IPR036966">
    <property type="entry name" value="CBM3_sf"/>
</dbReference>
<dbReference type="EMBL" id="VSSQ01102366">
    <property type="protein sequence ID" value="MPN43766.1"/>
    <property type="molecule type" value="Genomic_DNA"/>
</dbReference>
<dbReference type="AlphaFoldDB" id="A0A645HYV6"/>
<protein>
    <recommendedName>
        <fullName evidence="1">CBM3 domain-containing protein</fullName>
    </recommendedName>
</protein>
<proteinExistence type="predicted"/>
<reference evidence="2" key="1">
    <citation type="submission" date="2019-08" db="EMBL/GenBank/DDBJ databases">
        <authorList>
            <person name="Kucharzyk K."/>
            <person name="Murdoch R.W."/>
            <person name="Higgins S."/>
            <person name="Loffler F."/>
        </authorList>
    </citation>
    <scope>NUCLEOTIDE SEQUENCE</scope>
</reference>
<dbReference type="GO" id="GO:0005975">
    <property type="term" value="P:carbohydrate metabolic process"/>
    <property type="evidence" value="ECO:0007669"/>
    <property type="project" value="InterPro"/>
</dbReference>
<dbReference type="GO" id="GO:0030248">
    <property type="term" value="F:cellulose binding"/>
    <property type="evidence" value="ECO:0007669"/>
    <property type="project" value="InterPro"/>
</dbReference>
<dbReference type="InterPro" id="IPR008965">
    <property type="entry name" value="CBM2/CBM3_carb-bd_dom_sf"/>
</dbReference>
<name>A0A645HYV6_9ZZZZ</name>
<evidence type="ECO:0000259" key="1">
    <source>
        <dbReference type="PROSITE" id="PS51172"/>
    </source>
</evidence>
<dbReference type="Gene3D" id="2.60.40.710">
    <property type="entry name" value="Endoglucanase-like"/>
    <property type="match status" value="1"/>
</dbReference>
<evidence type="ECO:0000313" key="2">
    <source>
        <dbReference type="EMBL" id="MPN43766.1"/>
    </source>
</evidence>
<sequence length="72" mass="8085">MGTSVVEVKFADSTEVLKVGETLEIHFRVHPSNWAAYDLSNDYSQGSSDYQATDKILLYYQNKLACGEYTAD</sequence>
<feature type="domain" description="CBM3" evidence="1">
    <location>
        <begin position="1"/>
        <end position="71"/>
    </location>
</feature>
<organism evidence="2">
    <name type="scientific">bioreactor metagenome</name>
    <dbReference type="NCBI Taxonomy" id="1076179"/>
    <lineage>
        <taxon>unclassified sequences</taxon>
        <taxon>metagenomes</taxon>
        <taxon>ecological metagenomes</taxon>
    </lineage>
</organism>
<comment type="caution">
    <text evidence="2">The sequence shown here is derived from an EMBL/GenBank/DDBJ whole genome shotgun (WGS) entry which is preliminary data.</text>
</comment>
<dbReference type="SUPFAM" id="SSF49384">
    <property type="entry name" value="Carbohydrate-binding domain"/>
    <property type="match status" value="1"/>
</dbReference>